<keyword evidence="5" id="KW-1185">Reference proteome</keyword>
<reference evidence="4" key="1">
    <citation type="submission" date="2019-09" db="EMBL/GenBank/DDBJ databases">
        <title>The Mitochondrial Proteome of the Jakobid, Andalucia godoyi, a Protist With the Most Gene-Rich and Bacteria-Like Mitochondrial Genome.</title>
        <authorList>
            <person name="Gray M.W."/>
            <person name="Burger G."/>
            <person name="Derelle R."/>
            <person name="Klimes V."/>
            <person name="Leger M."/>
            <person name="Sarrasin M."/>
            <person name="Vlcek C."/>
            <person name="Roger A.J."/>
            <person name="Elias M."/>
            <person name="Lang B.F."/>
        </authorList>
    </citation>
    <scope>NUCLEOTIDE SEQUENCE</scope>
    <source>
        <strain evidence="4">And28</strain>
    </source>
</reference>
<comment type="caution">
    <text evidence="4">The sequence shown here is derived from an EMBL/GenBank/DDBJ whole genome shotgun (WGS) entry which is preliminary data.</text>
</comment>
<gene>
    <name evidence="4" type="ORF">ANDGO_07154</name>
</gene>
<dbReference type="InterPro" id="IPR040330">
    <property type="entry name" value="LYRM1"/>
</dbReference>
<evidence type="ECO:0000256" key="1">
    <source>
        <dbReference type="ARBA" id="ARBA00009508"/>
    </source>
</evidence>
<dbReference type="Proteomes" id="UP000799049">
    <property type="component" value="Unassembled WGS sequence"/>
</dbReference>
<comment type="similarity">
    <text evidence="1">Belongs to the complex I LYR family.</text>
</comment>
<protein>
    <submittedName>
        <fullName evidence="4">Mitochondrial Complex1_LYR family protein</fullName>
    </submittedName>
</protein>
<dbReference type="Pfam" id="PF05347">
    <property type="entry name" value="Complex1_LYR"/>
    <property type="match status" value="1"/>
</dbReference>
<dbReference type="CDD" id="cd20261">
    <property type="entry name" value="Complex1_LYR_LYRM1"/>
    <property type="match status" value="1"/>
</dbReference>
<organism evidence="4 5">
    <name type="scientific">Andalucia godoyi</name>
    <name type="common">Flagellate</name>
    <dbReference type="NCBI Taxonomy" id="505711"/>
    <lineage>
        <taxon>Eukaryota</taxon>
        <taxon>Discoba</taxon>
        <taxon>Jakobida</taxon>
        <taxon>Andalucina</taxon>
        <taxon>Andaluciidae</taxon>
        <taxon>Andalucia</taxon>
    </lineage>
</organism>
<dbReference type="PANTHER" id="PTHR14273">
    <property type="entry name" value="LYR MOTIF-CONTAINING PROTEIN 1"/>
    <property type="match status" value="1"/>
</dbReference>
<dbReference type="InterPro" id="IPR008011">
    <property type="entry name" value="Complex1_LYR_dom"/>
</dbReference>
<evidence type="ECO:0000313" key="4">
    <source>
        <dbReference type="EMBL" id="KAF0852952.1"/>
    </source>
</evidence>
<evidence type="ECO:0000259" key="3">
    <source>
        <dbReference type="Pfam" id="PF05347"/>
    </source>
</evidence>
<dbReference type="OrthoDB" id="275715at2759"/>
<evidence type="ECO:0000256" key="2">
    <source>
        <dbReference type="SAM" id="MobiDB-lite"/>
    </source>
</evidence>
<dbReference type="PANTHER" id="PTHR14273:SF0">
    <property type="entry name" value="LYR MOTIF-CONTAINING PROTEIN 1"/>
    <property type="match status" value="1"/>
</dbReference>
<sequence>MRSLRSQVLSLYRQILRTGQSWPSVAEQMYIAKEAQTSFRASKSVSDASAISKLLSDAQQRLEIGVHYKNPYPRLHNLPPGSTGEQSRKHKLASLQSSASSSTSQSLEW</sequence>
<dbReference type="EMBL" id="VRVR01000008">
    <property type="protein sequence ID" value="KAF0852952.1"/>
    <property type="molecule type" value="Genomic_DNA"/>
</dbReference>
<accession>A0A8K0AHD3</accession>
<dbReference type="AlphaFoldDB" id="A0A8K0AHD3"/>
<evidence type="ECO:0000313" key="5">
    <source>
        <dbReference type="Proteomes" id="UP000799049"/>
    </source>
</evidence>
<dbReference type="GO" id="GO:0005739">
    <property type="term" value="C:mitochondrion"/>
    <property type="evidence" value="ECO:0007669"/>
    <property type="project" value="TreeGrafter"/>
</dbReference>
<feature type="region of interest" description="Disordered" evidence="2">
    <location>
        <begin position="70"/>
        <end position="109"/>
    </location>
</feature>
<name>A0A8K0AHD3_ANDGO</name>
<feature type="domain" description="Complex 1 LYR protein" evidence="3">
    <location>
        <begin position="7"/>
        <end position="63"/>
    </location>
</feature>
<feature type="compositionally biased region" description="Low complexity" evidence="2">
    <location>
        <begin position="93"/>
        <end position="109"/>
    </location>
</feature>
<proteinExistence type="inferred from homology"/>
<dbReference type="InterPro" id="IPR045294">
    <property type="entry name" value="Complex1_LYR_LYRM1"/>
</dbReference>